<feature type="compositionally biased region" description="Polar residues" evidence="1">
    <location>
        <begin position="789"/>
        <end position="812"/>
    </location>
</feature>
<evidence type="ECO:0000256" key="2">
    <source>
        <dbReference type="SAM" id="Phobius"/>
    </source>
</evidence>
<keyword evidence="2" id="KW-1133">Transmembrane helix</keyword>
<evidence type="ECO:0000259" key="5">
    <source>
        <dbReference type="Pfam" id="PF18202"/>
    </source>
</evidence>
<feature type="region of interest" description="Disordered" evidence="1">
    <location>
        <begin position="739"/>
        <end position="816"/>
    </location>
</feature>
<feature type="domain" description="T-Q ester bond containing" evidence="5">
    <location>
        <begin position="561"/>
        <end position="673"/>
    </location>
</feature>
<dbReference type="Gene3D" id="2.30.30.670">
    <property type="entry name" value="Thioester domain"/>
    <property type="match status" value="1"/>
</dbReference>
<feature type="region of interest" description="Disordered" evidence="1">
    <location>
        <begin position="679"/>
        <end position="706"/>
    </location>
</feature>
<dbReference type="NCBIfam" id="NF012162">
    <property type="entry name" value="surf_Nterm_1"/>
    <property type="match status" value="1"/>
</dbReference>
<dbReference type="Pfam" id="PF18202">
    <property type="entry name" value="TQ"/>
    <property type="match status" value="2"/>
</dbReference>
<feature type="compositionally biased region" description="Gly residues" evidence="1">
    <location>
        <begin position="739"/>
        <end position="753"/>
    </location>
</feature>
<dbReference type="NCBIfam" id="TIGR03934">
    <property type="entry name" value="TQXA_dom"/>
    <property type="match status" value="1"/>
</dbReference>
<feature type="compositionally biased region" description="Gly residues" evidence="1">
    <location>
        <begin position="767"/>
        <end position="778"/>
    </location>
</feature>
<feature type="domain" description="T-Q ester bond containing" evidence="5">
    <location>
        <begin position="440"/>
        <end position="555"/>
    </location>
</feature>
<evidence type="ECO:0000313" key="7">
    <source>
        <dbReference type="Proteomes" id="UP001225598"/>
    </source>
</evidence>
<proteinExistence type="predicted"/>
<feature type="signal peptide" evidence="3">
    <location>
        <begin position="1"/>
        <end position="18"/>
    </location>
</feature>
<name>A0ABY8VEP8_9CORY</name>
<evidence type="ECO:0000256" key="3">
    <source>
        <dbReference type="SAM" id="SignalP"/>
    </source>
</evidence>
<keyword evidence="2" id="KW-0472">Membrane</keyword>
<keyword evidence="2" id="KW-0812">Transmembrane</keyword>
<keyword evidence="7" id="KW-1185">Reference proteome</keyword>
<accession>A0ABY8VEP8</accession>
<evidence type="ECO:0000256" key="1">
    <source>
        <dbReference type="SAM" id="MobiDB-lite"/>
    </source>
</evidence>
<dbReference type="InterPro" id="IPR023849">
    <property type="entry name" value="TQXA_dom"/>
</dbReference>
<dbReference type="NCBIfam" id="TIGR01167">
    <property type="entry name" value="LPXTG_anchor"/>
    <property type="match status" value="1"/>
</dbReference>
<dbReference type="NCBIfam" id="NF033903">
    <property type="entry name" value="VaFE_rpt"/>
    <property type="match status" value="2"/>
</dbReference>
<reference evidence="6 7" key="1">
    <citation type="submission" date="2023-05" db="EMBL/GenBank/DDBJ databases">
        <title>Corynebacterium suedekumii sp. nov. and Corynebacterium breve sp. nov. isolated from raw cow's milk.</title>
        <authorList>
            <person name="Baer M.K."/>
            <person name="Mehl L."/>
            <person name="Hellmuth R."/>
            <person name="Marke G."/>
            <person name="Lipski A."/>
        </authorList>
    </citation>
    <scope>NUCLEOTIDE SEQUENCE [LARGE SCALE GENOMIC DNA]</scope>
    <source>
        <strain evidence="6 7">R4</strain>
    </source>
</reference>
<sequence length="853" mass="88974">MIMAVILATVAMPSAAHAVQVEGTYIGVDDAGAWGKHPWSTQGGNFQIPLTVHNERGASADAQVAYCFNASKYYPSKSSVESGLRYTKHYGESLTGYADTPAGGDIDQAILDVIYNGYPKNASGLQGKLGLTDEEFRYATQAAVWYYTDSKGSYSFLSQRMNSKIVEAYVTLTRQSGARHELIGVDLSNATLNIYEPSNYYNATNFQNLITAEFVNPDSGETITEVPTTQVTTTLPAITETEVTTAPAVTETVTETPTTTVTDTEVIETRVTETTTSTLPAETETVVTTAPVVTVTETSEVTPVTETTIIDGGTVTESTTLPEVTETTEVDGGTTVVTTTREPVVETTEVDGGTTVVTTTREPVVETTEVDGGTTVVTTTREPVIETEWENPTTTVTETAETVTVTETPGIVTETVTPEPVTTTVTTAPEQVTEVVPAPWIGTNAHDKDGGKDDKVLDADGGTVVDTVIYVGLTPGKEYTMKGELVDKDAEGASTGITAEKTFTPEKAEGSVKLEFKVPAEHEGKTLVVFEELSLDGEVVAEHKNLDSVNQTIVVGENTPLIKTNAKDKADNDRFMDAEGGTVVDTVDYVGLKSGDSYTMKGELMDVQTGEGTGITADKEFTADKSKGSVDLEFTVPAGYEGKTLVVFERLYDANGELVAEHVDREDIKQTVLVKKTGTCEDKGDESEDCVPAPTCDTDGSSDGSSNCGVIGSSVSPWWLLVPVALLGLIGVGGLGSSDGGSSDGGSSDGGSSDGNAPAPAPAPEAGNGGEGNGGVGNGTVPSGDTTPEENAQPGNGATPGENTKPGTTQSDAIEGAGGGLANTGANVWMVGIAAMLMIAAGGALMIRRRKEA</sequence>
<dbReference type="Proteomes" id="UP001225598">
    <property type="component" value="Chromosome"/>
</dbReference>
<evidence type="ECO:0000313" key="6">
    <source>
        <dbReference type="EMBL" id="WIM67431.1"/>
    </source>
</evidence>
<dbReference type="InterPro" id="IPR013552">
    <property type="entry name" value="Thioester_dom"/>
</dbReference>
<protein>
    <submittedName>
        <fullName evidence="6">VaFE repeat-containing surface-anchored protein</fullName>
    </submittedName>
</protein>
<dbReference type="Gene3D" id="2.60.40.3930">
    <property type="match status" value="2"/>
</dbReference>
<dbReference type="Gene3D" id="1.10.150.480">
    <property type="match status" value="1"/>
</dbReference>
<dbReference type="EMBL" id="CP126969">
    <property type="protein sequence ID" value="WIM67431.1"/>
    <property type="molecule type" value="Genomic_DNA"/>
</dbReference>
<feature type="chain" id="PRO_5047313445" evidence="3">
    <location>
        <begin position="19"/>
        <end position="853"/>
    </location>
</feature>
<feature type="transmembrane region" description="Helical" evidence="2">
    <location>
        <begin position="828"/>
        <end position="847"/>
    </location>
</feature>
<gene>
    <name evidence="6" type="ORF">QP027_10035</name>
</gene>
<dbReference type="RefSeq" id="WP_284824522.1">
    <property type="nucleotide sequence ID" value="NZ_CP126969.1"/>
</dbReference>
<dbReference type="Pfam" id="PF08341">
    <property type="entry name" value="TED"/>
    <property type="match status" value="1"/>
</dbReference>
<keyword evidence="3" id="KW-0732">Signal</keyword>
<evidence type="ECO:0000259" key="4">
    <source>
        <dbReference type="Pfam" id="PF08341"/>
    </source>
</evidence>
<organism evidence="6 7">
    <name type="scientific">Corynebacterium breve</name>
    <dbReference type="NCBI Taxonomy" id="3049799"/>
    <lineage>
        <taxon>Bacteria</taxon>
        <taxon>Bacillati</taxon>
        <taxon>Actinomycetota</taxon>
        <taxon>Actinomycetes</taxon>
        <taxon>Mycobacteriales</taxon>
        <taxon>Corynebacteriaceae</taxon>
        <taxon>Corynebacterium</taxon>
    </lineage>
</organism>
<dbReference type="InterPro" id="IPR041100">
    <property type="entry name" value="TQ"/>
</dbReference>
<feature type="domain" description="Thioester" evidence="4">
    <location>
        <begin position="64"/>
        <end position="176"/>
    </location>
</feature>